<evidence type="ECO:0000313" key="2">
    <source>
        <dbReference type="Proteomes" id="UP001230496"/>
    </source>
</evidence>
<accession>A0AA49GEH5</accession>
<dbReference type="Proteomes" id="UP001230496">
    <property type="component" value="Chromosome"/>
</dbReference>
<keyword evidence="2" id="KW-1185">Reference proteome</keyword>
<proteinExistence type="predicted"/>
<name>A0AA49GEH5_9BACT</name>
<dbReference type="KEGG" id="msaa:QYS49_01020"/>
<gene>
    <name evidence="1" type="ORF">QYS49_01020</name>
</gene>
<dbReference type="EMBL" id="CP129971">
    <property type="protein sequence ID" value="WKK76050.2"/>
    <property type="molecule type" value="Genomic_DNA"/>
</dbReference>
<dbReference type="RefSeq" id="WP_308350782.1">
    <property type="nucleotide sequence ID" value="NZ_CP129971.1"/>
</dbReference>
<organism evidence="1 2">
    <name type="scientific">Marivirga salinarum</name>
    <dbReference type="NCBI Taxonomy" id="3059078"/>
    <lineage>
        <taxon>Bacteria</taxon>
        <taxon>Pseudomonadati</taxon>
        <taxon>Bacteroidota</taxon>
        <taxon>Cytophagia</taxon>
        <taxon>Cytophagales</taxon>
        <taxon>Marivirgaceae</taxon>
        <taxon>Marivirga</taxon>
    </lineage>
</organism>
<protein>
    <submittedName>
        <fullName evidence="1">Uncharacterized protein</fullName>
    </submittedName>
</protein>
<reference evidence="1 2" key="1">
    <citation type="submission" date="2023-08" db="EMBL/GenBank/DDBJ databases">
        <title>Comparative genomics and taxonomic characterization of three novel marine species of genus Marivirga.</title>
        <authorList>
            <person name="Muhammad N."/>
            <person name="Kim S.-G."/>
        </authorList>
    </citation>
    <scope>NUCLEOTIDE SEQUENCE [LARGE SCALE GENOMIC DNA]</scope>
    <source>
        <strain evidence="1 2">BDSF4-3</strain>
    </source>
</reference>
<sequence>METSITSAFLSLSETGKKKVLDLIEQLKSEQRNKGRKEEELLDY</sequence>
<dbReference type="AlphaFoldDB" id="A0AA49GEH5"/>
<evidence type="ECO:0000313" key="1">
    <source>
        <dbReference type="EMBL" id="WKK76050.2"/>
    </source>
</evidence>